<dbReference type="RefSeq" id="WP_157614369.1">
    <property type="nucleotide sequence ID" value="NZ_CP046622.1"/>
</dbReference>
<dbReference type="Pfam" id="PF05876">
    <property type="entry name" value="GpA_ATPase"/>
    <property type="match status" value="1"/>
</dbReference>
<dbReference type="HAMAP" id="MF_04144">
    <property type="entry name" value="TERL_LAMBDA"/>
    <property type="match status" value="1"/>
</dbReference>
<dbReference type="GO" id="GO:0016887">
    <property type="term" value="F:ATP hydrolysis activity"/>
    <property type="evidence" value="ECO:0007669"/>
    <property type="project" value="InterPro"/>
</dbReference>
<dbReference type="GO" id="GO:0004519">
    <property type="term" value="F:endonuclease activity"/>
    <property type="evidence" value="ECO:0007669"/>
    <property type="project" value="InterPro"/>
</dbReference>
<evidence type="ECO:0000313" key="4">
    <source>
        <dbReference type="EMBL" id="QGW82939.1"/>
    </source>
</evidence>
<dbReference type="AlphaFoldDB" id="A0A6I6HJA9"/>
<feature type="compositionally biased region" description="Pro residues" evidence="1">
    <location>
        <begin position="659"/>
        <end position="674"/>
    </location>
</feature>
<dbReference type="GO" id="GO:0005524">
    <property type="term" value="F:ATP binding"/>
    <property type="evidence" value="ECO:0007669"/>
    <property type="project" value="InterPro"/>
</dbReference>
<feature type="domain" description="Phage terminase large subunit GpA ATPase" evidence="2">
    <location>
        <begin position="47"/>
        <end position="288"/>
    </location>
</feature>
<dbReference type="PANTHER" id="PTHR34413:SF2">
    <property type="entry name" value="PROPHAGE TAIL FIBER ASSEMBLY PROTEIN HOMOLOG TFAE-RELATED"/>
    <property type="match status" value="1"/>
</dbReference>
<organism evidence="4 5">
    <name type="scientific">Variovorax paradoxus</name>
    <dbReference type="NCBI Taxonomy" id="34073"/>
    <lineage>
        <taxon>Bacteria</taxon>
        <taxon>Pseudomonadati</taxon>
        <taxon>Pseudomonadota</taxon>
        <taxon>Betaproteobacteria</taxon>
        <taxon>Burkholderiales</taxon>
        <taxon>Comamonadaceae</taxon>
        <taxon>Variovorax</taxon>
    </lineage>
</organism>
<dbReference type="InterPro" id="IPR046454">
    <property type="entry name" value="GpA_endonuclease"/>
</dbReference>
<dbReference type="EMBL" id="CP046622">
    <property type="protein sequence ID" value="QGW82939.1"/>
    <property type="molecule type" value="Genomic_DNA"/>
</dbReference>
<proteinExistence type="inferred from homology"/>
<dbReference type="Pfam" id="PF20454">
    <property type="entry name" value="GpA_nuclease"/>
    <property type="match status" value="1"/>
</dbReference>
<dbReference type="PANTHER" id="PTHR34413">
    <property type="entry name" value="PROPHAGE TAIL FIBER ASSEMBLY PROTEIN HOMOLOG TFAE-RELATED-RELATED"/>
    <property type="match status" value="1"/>
</dbReference>
<protein>
    <submittedName>
        <fullName evidence="4">Phage terminase large subunit family protein</fullName>
    </submittedName>
</protein>
<feature type="domain" description="Terminase large subunit GpA endonuclease" evidence="3">
    <location>
        <begin position="328"/>
        <end position="622"/>
    </location>
</feature>
<sequence>MAMHVSRETLRAVGKAVALGLSSLRAEVFQTLSEWARDNFKLAGESSHQKGGWLAWSFQVGILDFMSDDRIEELDVEKSKRVGYTKMITAFVAYNIAHRRRKQALWQPTDDDRDSYVKSEIDPILDARDGVPAVQAARRKGGGSDDTIKMKKFRDSVLHLLGGKAKRAYRRITVAIAILDEWSAFDQTIEKSGDPGGLAKGRLEGAPYPKFVGGSTPGFKGLCHVERAVLNAEGFVRFYIDCKHCGLEHPLKWGGKEMLHGFKWDRGNPASVRHVCPHCRKSIRQSDFLHGGLPMQGTWVCEKTGKRFGPDRIWRDSTGMPTRPPKTLGLHIWAAYSPQRTWESIVKEFEEALDAVARGDAGPMQLFVNETLGETWEVVGERTDEHALQSRAEAYPLKTVPAGGLVLTAGVDVQRDRWEIDVWAWGRGLESWHVEHHVIQGNPASEDDWEPVAAYLSSRYVQAWHGGSMGLSAISIDSSDQTQAVYNWVRKMQHQLPKLRAVKGRGEENVPVLGPSSPQEVRWNGKKIPNGIKLWNVGVDSAKDLLLGQLAIETPGPGYVHFSQELPKEWFEQLTAEQRILVKVHGKEVYRWVKRRPRNEVLDNRNYALHAAFGLGLHNHTDRRWSELEAAVQPTRDLFSGPAAVEPAPTQPAALPTRAPAPTPPRPAPRPAPAPRSFASDEWSDRL</sequence>
<dbReference type="InterPro" id="IPR008866">
    <property type="entry name" value="Phage_lambda_GpA-like"/>
</dbReference>
<evidence type="ECO:0000256" key="1">
    <source>
        <dbReference type="SAM" id="MobiDB-lite"/>
    </source>
</evidence>
<reference evidence="4 5" key="1">
    <citation type="submission" date="2019-12" db="EMBL/GenBank/DDBJ databases">
        <title>Hybrid Genome Assemblies of two High G+C Isolates from Undergraduate Microbiology Courses.</title>
        <authorList>
            <person name="Ne Ville C.J."/>
            <person name="Enright D."/>
            <person name="Hernandez I."/>
            <person name="Dodsworth J."/>
            <person name="Orwin P.M."/>
        </authorList>
    </citation>
    <scope>NUCLEOTIDE SEQUENCE [LARGE SCALE GENOMIC DNA]</scope>
    <source>
        <strain evidence="4 5">CSUSB</strain>
    </source>
</reference>
<evidence type="ECO:0000259" key="2">
    <source>
        <dbReference type="Pfam" id="PF05876"/>
    </source>
</evidence>
<feature type="region of interest" description="Disordered" evidence="1">
    <location>
        <begin position="640"/>
        <end position="687"/>
    </location>
</feature>
<dbReference type="Proteomes" id="UP000425817">
    <property type="component" value="Chromosome"/>
</dbReference>
<accession>A0A6I6HJA9</accession>
<evidence type="ECO:0000313" key="5">
    <source>
        <dbReference type="Proteomes" id="UP000425817"/>
    </source>
</evidence>
<feature type="compositionally biased region" description="Low complexity" evidence="1">
    <location>
        <begin position="647"/>
        <end position="658"/>
    </location>
</feature>
<gene>
    <name evidence="4" type="ORF">GOQ09_15755</name>
</gene>
<evidence type="ECO:0000259" key="3">
    <source>
        <dbReference type="Pfam" id="PF20454"/>
    </source>
</evidence>
<dbReference type="InterPro" id="IPR046453">
    <property type="entry name" value="GpA_ATPase"/>
</dbReference>
<dbReference type="InterPro" id="IPR051220">
    <property type="entry name" value="TFA_Chaperone"/>
</dbReference>
<name>A0A6I6HJA9_VARPD</name>
<dbReference type="OrthoDB" id="5181253at2"/>